<protein>
    <recommendedName>
        <fullName evidence="8">3-hydroxyacyl-[acyl-carrier-protein] dehydratase FabZ</fullName>
        <ecNumber evidence="8">4.2.1.59</ecNumber>
    </recommendedName>
    <alternativeName>
        <fullName evidence="8">(3R)-hydroxymyristoyl-[acyl-carrier-protein] dehydratase</fullName>
        <shortName evidence="8">(3R)-hydroxymyristoyl-ACP dehydrase</shortName>
    </alternativeName>
    <alternativeName>
        <fullName evidence="8">Beta-hydroxyacyl-ACP dehydratase</fullName>
    </alternativeName>
</protein>
<dbReference type="CDD" id="cd01288">
    <property type="entry name" value="FabZ"/>
    <property type="match status" value="1"/>
</dbReference>
<accession>A0ABY1JCC6</accession>
<feature type="active site" evidence="8">
    <location>
        <position position="52"/>
    </location>
</feature>
<dbReference type="HAMAP" id="MF_00406">
    <property type="entry name" value="FabZ"/>
    <property type="match status" value="1"/>
</dbReference>
<dbReference type="PANTHER" id="PTHR30272:SF1">
    <property type="entry name" value="3-HYDROXYACYL-[ACYL-CARRIER-PROTEIN] DEHYDRATASE"/>
    <property type="match status" value="1"/>
</dbReference>
<keyword evidence="10" id="KW-1185">Reference proteome</keyword>
<dbReference type="InterPro" id="IPR013114">
    <property type="entry name" value="FabA_FabZ"/>
</dbReference>
<keyword evidence="4 8" id="KW-0441">Lipid A biosynthesis</keyword>
<evidence type="ECO:0000313" key="9">
    <source>
        <dbReference type="EMBL" id="SIN65674.1"/>
    </source>
</evidence>
<gene>
    <name evidence="8" type="primary">fabZ</name>
    <name evidence="9" type="ORF">SAMN05444368_0796</name>
</gene>
<keyword evidence="6 8" id="KW-0456">Lyase</keyword>
<evidence type="ECO:0000256" key="4">
    <source>
        <dbReference type="ARBA" id="ARBA00022556"/>
    </source>
</evidence>
<dbReference type="InterPro" id="IPR029069">
    <property type="entry name" value="HotDog_dom_sf"/>
</dbReference>
<dbReference type="Proteomes" id="UP000185093">
    <property type="component" value="Unassembled WGS sequence"/>
</dbReference>
<dbReference type="NCBIfam" id="TIGR01750">
    <property type="entry name" value="fabZ"/>
    <property type="match status" value="1"/>
</dbReference>
<dbReference type="RefSeq" id="WP_014806209.1">
    <property type="nucleotide sequence ID" value="NZ_DAONBL010000018.1"/>
</dbReference>
<reference evidence="9 10" key="1">
    <citation type="submission" date="2016-11" db="EMBL/GenBank/DDBJ databases">
        <authorList>
            <person name="Varghese N."/>
            <person name="Submissions S."/>
        </authorList>
    </citation>
    <scope>NUCLEOTIDE SEQUENCE [LARGE SCALE GENOMIC DNA]</scope>
    <source>
        <strain evidence="9 10">DSM 20664</strain>
    </source>
</reference>
<comment type="catalytic activity">
    <reaction evidence="8">
        <text>a (3R)-hydroxyacyl-[ACP] = a (2E)-enoyl-[ACP] + H2O</text>
        <dbReference type="Rhea" id="RHEA:13097"/>
        <dbReference type="Rhea" id="RHEA-COMP:9925"/>
        <dbReference type="Rhea" id="RHEA-COMP:9945"/>
        <dbReference type="ChEBI" id="CHEBI:15377"/>
        <dbReference type="ChEBI" id="CHEBI:78784"/>
        <dbReference type="ChEBI" id="CHEBI:78827"/>
        <dbReference type="EC" id="4.2.1.59"/>
    </reaction>
</comment>
<dbReference type="EMBL" id="FSQZ01000001">
    <property type="protein sequence ID" value="SIN65674.1"/>
    <property type="molecule type" value="Genomic_DNA"/>
</dbReference>
<dbReference type="NCBIfam" id="NF000582">
    <property type="entry name" value="PRK00006.1"/>
    <property type="match status" value="1"/>
</dbReference>
<evidence type="ECO:0000256" key="6">
    <source>
        <dbReference type="ARBA" id="ARBA00023239"/>
    </source>
</evidence>
<dbReference type="InterPro" id="IPR010084">
    <property type="entry name" value="FabZ"/>
</dbReference>
<evidence type="ECO:0000256" key="3">
    <source>
        <dbReference type="ARBA" id="ARBA00022516"/>
    </source>
</evidence>
<evidence type="ECO:0000256" key="2">
    <source>
        <dbReference type="ARBA" id="ARBA00022490"/>
    </source>
</evidence>
<evidence type="ECO:0000256" key="5">
    <source>
        <dbReference type="ARBA" id="ARBA00023098"/>
    </source>
</evidence>
<comment type="function">
    <text evidence="7 8">Involved in unsaturated fatty acids biosynthesis. Catalyzes the dehydration of short chain beta-hydroxyacyl-ACPs and long chain saturated and unsaturated beta-hydroxyacyl-ACPs.</text>
</comment>
<organism evidence="9 10">
    <name type="scientific">Acetomicrobium flavidum</name>
    <dbReference type="NCBI Taxonomy" id="49896"/>
    <lineage>
        <taxon>Bacteria</taxon>
        <taxon>Thermotogati</taxon>
        <taxon>Synergistota</taxon>
        <taxon>Synergistia</taxon>
        <taxon>Synergistales</taxon>
        <taxon>Acetomicrobiaceae</taxon>
        <taxon>Acetomicrobium</taxon>
    </lineage>
</organism>
<sequence length="151" mass="17026">MDLEKYVDIHKIMEFLPHRYPFLLVDRILEVDEGRIVGLKNVTINEPFFQGHFPDEPVMPGVLVLEAMGQVAAMMIVLRPDMQGMVTYLTGVDKAKFRRPVCPGDQLITEAKVCRLRGRVGQVKAVARVNDEMAAEALFSFVVAKNLLQRG</sequence>
<evidence type="ECO:0000256" key="1">
    <source>
        <dbReference type="ARBA" id="ARBA00004496"/>
    </source>
</evidence>
<dbReference type="Pfam" id="PF07977">
    <property type="entry name" value="FabA"/>
    <property type="match status" value="1"/>
</dbReference>
<dbReference type="EC" id="4.2.1.59" evidence="8"/>
<dbReference type="SUPFAM" id="SSF54637">
    <property type="entry name" value="Thioesterase/thiol ester dehydrase-isomerase"/>
    <property type="match status" value="1"/>
</dbReference>
<comment type="caution">
    <text evidence="9">The sequence shown here is derived from an EMBL/GenBank/DDBJ whole genome shotgun (WGS) entry which is preliminary data.</text>
</comment>
<evidence type="ECO:0000256" key="8">
    <source>
        <dbReference type="HAMAP-Rule" id="MF_00406"/>
    </source>
</evidence>
<keyword evidence="2 8" id="KW-0963">Cytoplasm</keyword>
<keyword evidence="5 8" id="KW-0443">Lipid metabolism</keyword>
<name>A0ABY1JCC6_9BACT</name>
<keyword evidence="3 8" id="KW-0444">Lipid biosynthesis</keyword>
<proteinExistence type="inferred from homology"/>
<comment type="similarity">
    <text evidence="8">Belongs to the thioester dehydratase family. FabZ subfamily.</text>
</comment>
<evidence type="ECO:0000256" key="7">
    <source>
        <dbReference type="ARBA" id="ARBA00025049"/>
    </source>
</evidence>
<dbReference type="Gene3D" id="3.10.129.10">
    <property type="entry name" value="Hotdog Thioesterase"/>
    <property type="match status" value="1"/>
</dbReference>
<dbReference type="PANTHER" id="PTHR30272">
    <property type="entry name" value="3-HYDROXYACYL-[ACYL-CARRIER-PROTEIN] DEHYDRATASE"/>
    <property type="match status" value="1"/>
</dbReference>
<evidence type="ECO:0000313" key="10">
    <source>
        <dbReference type="Proteomes" id="UP000185093"/>
    </source>
</evidence>
<comment type="subcellular location">
    <subcellularLocation>
        <location evidence="1 8">Cytoplasm</location>
    </subcellularLocation>
</comment>